<dbReference type="EMBL" id="CAJVPI010001286">
    <property type="protein sequence ID" value="CAG8605046.1"/>
    <property type="molecule type" value="Genomic_DNA"/>
</dbReference>
<protein>
    <submittedName>
        <fullName evidence="2">2051_t:CDS:1</fullName>
    </submittedName>
</protein>
<name>A0A9N9CKI6_9GLOM</name>
<organism evidence="2 3">
    <name type="scientific">Paraglomus brasilianum</name>
    <dbReference type="NCBI Taxonomy" id="144538"/>
    <lineage>
        <taxon>Eukaryota</taxon>
        <taxon>Fungi</taxon>
        <taxon>Fungi incertae sedis</taxon>
        <taxon>Mucoromycota</taxon>
        <taxon>Glomeromycotina</taxon>
        <taxon>Glomeromycetes</taxon>
        <taxon>Paraglomerales</taxon>
        <taxon>Paraglomeraceae</taxon>
        <taxon>Paraglomus</taxon>
    </lineage>
</organism>
<accession>A0A9N9CKI6</accession>
<feature type="chain" id="PRO_5040353871" evidence="1">
    <location>
        <begin position="25"/>
        <end position="238"/>
    </location>
</feature>
<feature type="signal peptide" evidence="1">
    <location>
        <begin position="1"/>
        <end position="24"/>
    </location>
</feature>
<keyword evidence="3" id="KW-1185">Reference proteome</keyword>
<evidence type="ECO:0000313" key="3">
    <source>
        <dbReference type="Proteomes" id="UP000789739"/>
    </source>
</evidence>
<evidence type="ECO:0000313" key="2">
    <source>
        <dbReference type="EMBL" id="CAG8605046.1"/>
    </source>
</evidence>
<comment type="caution">
    <text evidence="2">The sequence shown here is derived from an EMBL/GenBank/DDBJ whole genome shotgun (WGS) entry which is preliminary data.</text>
</comment>
<gene>
    <name evidence="2" type="ORF">PBRASI_LOCUS7855</name>
</gene>
<reference evidence="2" key="1">
    <citation type="submission" date="2021-06" db="EMBL/GenBank/DDBJ databases">
        <authorList>
            <person name="Kallberg Y."/>
            <person name="Tangrot J."/>
            <person name="Rosling A."/>
        </authorList>
    </citation>
    <scope>NUCLEOTIDE SEQUENCE</scope>
    <source>
        <strain evidence="2">BR232B</strain>
    </source>
</reference>
<evidence type="ECO:0000256" key="1">
    <source>
        <dbReference type="SAM" id="SignalP"/>
    </source>
</evidence>
<proteinExistence type="predicted"/>
<dbReference type="AlphaFoldDB" id="A0A9N9CKI6"/>
<keyword evidence="1" id="KW-0732">Signal</keyword>
<dbReference type="OrthoDB" id="10395520at2759"/>
<sequence>MKTTYWRPFAILFLFLLTFHLSFSALVDIDLLAPVIIGGGIQIQYSVYRELGYTYEITNLTILLKPLSGSSTPYTIASTAPLYSLSNTNMTNTVNYTLPPESFGNSYNIEFIELYRTLATGVMSTATVDVRIDIPSKTQPKTSINSNGETIVVSTLIPASTTVFTTTADGQTQVYTSTVPASVMTVTVGAPITKSTGQPKPTNSGGCRVREGKTLIWTMMSVWLGYWVTRCLYSRLSI</sequence>
<dbReference type="Proteomes" id="UP000789739">
    <property type="component" value="Unassembled WGS sequence"/>
</dbReference>